<name>A0A5N5X8G3_9EURO</name>
<sequence>MPADQVQSELVPLNKTNTRPPPQPVLYGSDKVSKHANENIRRFLQESSELEAGRYEEAKAIKKEEEELLEGFRNGEEELATGGSTVALALVNLTKGIMVTGNLGDSHIIMEDYTGANGKATNIPISYIEYIHKAGT</sequence>
<keyword evidence="4" id="KW-1185">Reference proteome</keyword>
<dbReference type="EMBL" id="ML732173">
    <property type="protein sequence ID" value="KAB8077033.1"/>
    <property type="molecule type" value="Genomic_DNA"/>
</dbReference>
<evidence type="ECO:0000313" key="3">
    <source>
        <dbReference type="EMBL" id="KAB8077033.1"/>
    </source>
</evidence>
<dbReference type="Gene3D" id="3.60.40.10">
    <property type="entry name" value="PPM-type phosphatase domain"/>
    <property type="match status" value="1"/>
</dbReference>
<dbReference type="InterPro" id="IPR001932">
    <property type="entry name" value="PPM-type_phosphatase-like_dom"/>
</dbReference>
<dbReference type="SUPFAM" id="SSF81606">
    <property type="entry name" value="PP2C-like"/>
    <property type="match status" value="1"/>
</dbReference>
<reference evidence="3 4" key="1">
    <citation type="submission" date="2019-04" db="EMBL/GenBank/DDBJ databases">
        <title>Friends and foes A comparative genomics study of 23 Aspergillus species from section Flavi.</title>
        <authorList>
            <consortium name="DOE Joint Genome Institute"/>
            <person name="Kjaerbolling I."/>
            <person name="Vesth T."/>
            <person name="Frisvad J.C."/>
            <person name="Nybo J.L."/>
            <person name="Theobald S."/>
            <person name="Kildgaard S."/>
            <person name="Isbrandt T."/>
            <person name="Kuo A."/>
            <person name="Sato A."/>
            <person name="Lyhne E.K."/>
            <person name="Kogle M.E."/>
            <person name="Wiebenga A."/>
            <person name="Kun R.S."/>
            <person name="Lubbers R.J."/>
            <person name="Makela M.R."/>
            <person name="Barry K."/>
            <person name="Chovatia M."/>
            <person name="Clum A."/>
            <person name="Daum C."/>
            <person name="Haridas S."/>
            <person name="He G."/>
            <person name="LaButti K."/>
            <person name="Lipzen A."/>
            <person name="Mondo S."/>
            <person name="Riley R."/>
            <person name="Salamov A."/>
            <person name="Simmons B.A."/>
            <person name="Magnuson J.K."/>
            <person name="Henrissat B."/>
            <person name="Mortensen U.H."/>
            <person name="Larsen T.O."/>
            <person name="Devries R.P."/>
            <person name="Grigoriev I.V."/>
            <person name="Machida M."/>
            <person name="Baker S.E."/>
            <person name="Andersen M.R."/>
        </authorList>
    </citation>
    <scope>NUCLEOTIDE SEQUENCE [LARGE SCALE GENOMIC DNA]</scope>
    <source>
        <strain evidence="3 4">CBS 151.66</strain>
    </source>
</reference>
<feature type="region of interest" description="Disordered" evidence="1">
    <location>
        <begin position="1"/>
        <end position="29"/>
    </location>
</feature>
<dbReference type="InterPro" id="IPR036457">
    <property type="entry name" value="PPM-type-like_dom_sf"/>
</dbReference>
<evidence type="ECO:0000259" key="2">
    <source>
        <dbReference type="Pfam" id="PF00481"/>
    </source>
</evidence>
<protein>
    <recommendedName>
        <fullName evidence="2">PPM-type phosphatase domain-containing protein</fullName>
    </recommendedName>
</protein>
<evidence type="ECO:0000256" key="1">
    <source>
        <dbReference type="SAM" id="MobiDB-lite"/>
    </source>
</evidence>
<evidence type="ECO:0000313" key="4">
    <source>
        <dbReference type="Proteomes" id="UP000326565"/>
    </source>
</evidence>
<dbReference type="Proteomes" id="UP000326565">
    <property type="component" value="Unassembled WGS sequence"/>
</dbReference>
<feature type="domain" description="PPM-type phosphatase" evidence="2">
    <location>
        <begin position="28"/>
        <end position="112"/>
    </location>
</feature>
<proteinExistence type="predicted"/>
<feature type="compositionally biased region" description="Polar residues" evidence="1">
    <location>
        <begin position="1"/>
        <end position="18"/>
    </location>
</feature>
<dbReference type="OrthoDB" id="659at2759"/>
<accession>A0A5N5X8G3</accession>
<organism evidence="3 4">
    <name type="scientific">Aspergillus leporis</name>
    <dbReference type="NCBI Taxonomy" id="41062"/>
    <lineage>
        <taxon>Eukaryota</taxon>
        <taxon>Fungi</taxon>
        <taxon>Dikarya</taxon>
        <taxon>Ascomycota</taxon>
        <taxon>Pezizomycotina</taxon>
        <taxon>Eurotiomycetes</taxon>
        <taxon>Eurotiomycetidae</taxon>
        <taxon>Eurotiales</taxon>
        <taxon>Aspergillaceae</taxon>
        <taxon>Aspergillus</taxon>
        <taxon>Aspergillus subgen. Circumdati</taxon>
    </lineage>
</organism>
<gene>
    <name evidence="3" type="ORF">BDV29DRAFT_154119</name>
</gene>
<dbReference type="AlphaFoldDB" id="A0A5N5X8G3"/>
<dbReference type="Pfam" id="PF00481">
    <property type="entry name" value="PP2C"/>
    <property type="match status" value="1"/>
</dbReference>